<evidence type="ECO:0000256" key="3">
    <source>
        <dbReference type="ARBA" id="ARBA00023082"/>
    </source>
</evidence>
<evidence type="ECO:0000256" key="2">
    <source>
        <dbReference type="ARBA" id="ARBA00023015"/>
    </source>
</evidence>
<evidence type="ECO:0000256" key="1">
    <source>
        <dbReference type="ARBA" id="ARBA00010641"/>
    </source>
</evidence>
<dbReference type="SUPFAM" id="SSF88946">
    <property type="entry name" value="Sigma2 domain of RNA polymerase sigma factors"/>
    <property type="match status" value="1"/>
</dbReference>
<feature type="compositionally biased region" description="Basic and acidic residues" evidence="6">
    <location>
        <begin position="1"/>
        <end position="23"/>
    </location>
</feature>
<dbReference type="EMBL" id="CP049257">
    <property type="protein sequence ID" value="QIG43638.1"/>
    <property type="molecule type" value="Genomic_DNA"/>
</dbReference>
<evidence type="ECO:0000256" key="4">
    <source>
        <dbReference type="ARBA" id="ARBA00023125"/>
    </source>
</evidence>
<keyword evidence="5" id="KW-0804">Transcription</keyword>
<dbReference type="PANTHER" id="PTHR43133:SF8">
    <property type="entry name" value="RNA POLYMERASE SIGMA FACTOR HI_1459-RELATED"/>
    <property type="match status" value="1"/>
</dbReference>
<feature type="compositionally biased region" description="Basic and acidic residues" evidence="6">
    <location>
        <begin position="115"/>
        <end position="132"/>
    </location>
</feature>
<organism evidence="7 8">
    <name type="scientific">Nocardioides anomalus</name>
    <dbReference type="NCBI Taxonomy" id="2712223"/>
    <lineage>
        <taxon>Bacteria</taxon>
        <taxon>Bacillati</taxon>
        <taxon>Actinomycetota</taxon>
        <taxon>Actinomycetes</taxon>
        <taxon>Propionibacteriales</taxon>
        <taxon>Nocardioidaceae</taxon>
        <taxon>Nocardioides</taxon>
    </lineage>
</organism>
<dbReference type="InterPro" id="IPR039425">
    <property type="entry name" value="RNA_pol_sigma-70-like"/>
</dbReference>
<keyword evidence="8" id="KW-1185">Reference proteome</keyword>
<dbReference type="Proteomes" id="UP000502996">
    <property type="component" value="Chromosome"/>
</dbReference>
<feature type="region of interest" description="Disordered" evidence="6">
    <location>
        <begin position="113"/>
        <end position="146"/>
    </location>
</feature>
<dbReference type="Gene3D" id="1.10.10.10">
    <property type="entry name" value="Winged helix-like DNA-binding domain superfamily/Winged helix DNA-binding domain"/>
    <property type="match status" value="1"/>
</dbReference>
<evidence type="ECO:0000256" key="6">
    <source>
        <dbReference type="SAM" id="MobiDB-lite"/>
    </source>
</evidence>
<sequence length="214" mass="23590">MRRDTGSDRVDQSTVPDLRDRGRPASMRDPVLLLTAASAGDPEAWEELYARHAGRLVLFLSWLPTADRSLSPQDLAARAWLMAASELPRSRSATRDFEGWLFGLARRQAVGRGRTSIDGRRPRIEVDADRSRGRTGSPTGSPAGHARVDQLQRALDDLDARHAEVVTCVDVVGLSTRSTATALGMTRVGVRLVRRRALRRLSTLLDESLQRTGN</sequence>
<dbReference type="GO" id="GO:0016987">
    <property type="term" value="F:sigma factor activity"/>
    <property type="evidence" value="ECO:0007669"/>
    <property type="project" value="UniProtKB-KW"/>
</dbReference>
<dbReference type="Gene3D" id="1.10.1740.10">
    <property type="match status" value="1"/>
</dbReference>
<gene>
    <name evidence="7" type="ORF">G5V58_13500</name>
</gene>
<evidence type="ECO:0000256" key="5">
    <source>
        <dbReference type="ARBA" id="ARBA00023163"/>
    </source>
</evidence>
<dbReference type="InterPro" id="IPR013324">
    <property type="entry name" value="RNA_pol_sigma_r3/r4-like"/>
</dbReference>
<dbReference type="InterPro" id="IPR013325">
    <property type="entry name" value="RNA_pol_sigma_r2"/>
</dbReference>
<dbReference type="RefSeq" id="WP_165233525.1">
    <property type="nucleotide sequence ID" value="NZ_CP049257.1"/>
</dbReference>
<keyword evidence="2" id="KW-0805">Transcription regulation</keyword>
<dbReference type="GO" id="GO:0003677">
    <property type="term" value="F:DNA binding"/>
    <property type="evidence" value="ECO:0007669"/>
    <property type="project" value="UniProtKB-KW"/>
</dbReference>
<evidence type="ECO:0000313" key="7">
    <source>
        <dbReference type="EMBL" id="QIG43638.1"/>
    </source>
</evidence>
<name>A0A6G6WE84_9ACTN</name>
<dbReference type="KEGG" id="nano:G5V58_13500"/>
<dbReference type="AlphaFoldDB" id="A0A6G6WE84"/>
<comment type="similarity">
    <text evidence="1">Belongs to the sigma-70 factor family. ECF subfamily.</text>
</comment>
<dbReference type="GO" id="GO:0006352">
    <property type="term" value="P:DNA-templated transcription initiation"/>
    <property type="evidence" value="ECO:0007669"/>
    <property type="project" value="InterPro"/>
</dbReference>
<dbReference type="PANTHER" id="PTHR43133">
    <property type="entry name" value="RNA POLYMERASE ECF-TYPE SIGMA FACTO"/>
    <property type="match status" value="1"/>
</dbReference>
<feature type="region of interest" description="Disordered" evidence="6">
    <location>
        <begin position="1"/>
        <end position="24"/>
    </location>
</feature>
<reference evidence="7 8" key="1">
    <citation type="submission" date="2020-02" db="EMBL/GenBank/DDBJ databases">
        <title>Full genome sequence of Nocardioides sp. R-3366.</title>
        <authorList>
            <person name="Im W.-T."/>
        </authorList>
    </citation>
    <scope>NUCLEOTIDE SEQUENCE [LARGE SCALE GENOMIC DNA]</scope>
    <source>
        <strain evidence="7 8">R-3366</strain>
    </source>
</reference>
<proteinExistence type="inferred from homology"/>
<evidence type="ECO:0000313" key="8">
    <source>
        <dbReference type="Proteomes" id="UP000502996"/>
    </source>
</evidence>
<dbReference type="InterPro" id="IPR036388">
    <property type="entry name" value="WH-like_DNA-bd_sf"/>
</dbReference>
<accession>A0A6G6WE84</accession>
<keyword evidence="3" id="KW-0731">Sigma factor</keyword>
<protein>
    <submittedName>
        <fullName evidence="7">Uncharacterized protein</fullName>
    </submittedName>
</protein>
<keyword evidence="4" id="KW-0238">DNA-binding</keyword>
<dbReference type="SUPFAM" id="SSF88659">
    <property type="entry name" value="Sigma3 and sigma4 domains of RNA polymerase sigma factors"/>
    <property type="match status" value="1"/>
</dbReference>